<accession>A0A8J4T648</accession>
<sequence>MPQHVPETAFYSPRQQPILEGISASQIKQKNAGFFGLPADMSTSNGVFCYASQRMQSLTAKDTPTQQASLSPFVEANNFCDTHFRSANWISSSQTQRFSNDFGQMSNTVNPDSIPIHCDPTANLWSPQIYRLGNEMANANNITDYNPPSSNPLVESGMHL</sequence>
<keyword evidence="3" id="KW-1185">Reference proteome</keyword>
<evidence type="ECO:0000313" key="2">
    <source>
        <dbReference type="EMBL" id="KAF5405455.1"/>
    </source>
</evidence>
<proteinExistence type="predicted"/>
<gene>
    <name evidence="2" type="ORF">PHET_01022</name>
</gene>
<comment type="caution">
    <text evidence="2">The sequence shown here is derived from an EMBL/GenBank/DDBJ whole genome shotgun (WGS) entry which is preliminary data.</text>
</comment>
<feature type="region of interest" description="Disordered" evidence="1">
    <location>
        <begin position="141"/>
        <end position="160"/>
    </location>
</feature>
<reference evidence="2" key="1">
    <citation type="submission" date="2019-05" db="EMBL/GenBank/DDBJ databases">
        <title>Annotation for the trematode Paragonimus heterotremus.</title>
        <authorList>
            <person name="Choi Y.-J."/>
        </authorList>
    </citation>
    <scope>NUCLEOTIDE SEQUENCE</scope>
    <source>
        <strain evidence="2">LC</strain>
    </source>
</reference>
<feature type="compositionally biased region" description="Polar residues" evidence="1">
    <location>
        <begin position="141"/>
        <end position="153"/>
    </location>
</feature>
<dbReference type="AlphaFoldDB" id="A0A8J4T648"/>
<evidence type="ECO:0000313" key="3">
    <source>
        <dbReference type="Proteomes" id="UP000748531"/>
    </source>
</evidence>
<name>A0A8J4T648_9TREM</name>
<dbReference type="EMBL" id="LUCH01000321">
    <property type="protein sequence ID" value="KAF5405455.1"/>
    <property type="molecule type" value="Genomic_DNA"/>
</dbReference>
<evidence type="ECO:0000256" key="1">
    <source>
        <dbReference type="SAM" id="MobiDB-lite"/>
    </source>
</evidence>
<dbReference type="Proteomes" id="UP000748531">
    <property type="component" value="Unassembled WGS sequence"/>
</dbReference>
<organism evidence="2 3">
    <name type="scientific">Paragonimus heterotremus</name>
    <dbReference type="NCBI Taxonomy" id="100268"/>
    <lineage>
        <taxon>Eukaryota</taxon>
        <taxon>Metazoa</taxon>
        <taxon>Spiralia</taxon>
        <taxon>Lophotrochozoa</taxon>
        <taxon>Platyhelminthes</taxon>
        <taxon>Trematoda</taxon>
        <taxon>Digenea</taxon>
        <taxon>Plagiorchiida</taxon>
        <taxon>Troglotremata</taxon>
        <taxon>Troglotrematidae</taxon>
        <taxon>Paragonimus</taxon>
    </lineage>
</organism>
<protein>
    <submittedName>
        <fullName evidence="2">Uncharacterized protein</fullName>
    </submittedName>
</protein>